<feature type="region of interest" description="Disordered" evidence="1">
    <location>
        <begin position="1"/>
        <end position="22"/>
    </location>
</feature>
<comment type="caution">
    <text evidence="2">The sequence shown here is derived from an EMBL/GenBank/DDBJ whole genome shotgun (WGS) entry which is preliminary data.</text>
</comment>
<keyword evidence="3" id="KW-1185">Reference proteome</keyword>
<sequence length="65" mass="7157">MQTLPAMIQAKTTRPSTLKPNKSLSKTNIVELRKISHTIAMAACSNVTYTNNLTKSNLWRVLGGI</sequence>
<evidence type="ECO:0000313" key="3">
    <source>
        <dbReference type="Proteomes" id="UP000092616"/>
    </source>
</evidence>
<evidence type="ECO:0000313" key="2">
    <source>
        <dbReference type="EMBL" id="OBX83697.1"/>
    </source>
</evidence>
<evidence type="ECO:0000256" key="1">
    <source>
        <dbReference type="SAM" id="MobiDB-lite"/>
    </source>
</evidence>
<dbReference type="Proteomes" id="UP000092616">
    <property type="component" value="Unassembled WGS sequence"/>
</dbReference>
<dbReference type="AlphaFoldDB" id="A0A1B8QJP3"/>
<gene>
    <name evidence="2" type="ORF">A9306_05450</name>
</gene>
<feature type="compositionally biased region" description="Polar residues" evidence="1">
    <location>
        <begin position="10"/>
        <end position="22"/>
    </location>
</feature>
<accession>A0A1B8QJP3</accession>
<organism evidence="2 3">
    <name type="scientific">Faucicola atlantae</name>
    <dbReference type="NCBI Taxonomy" id="34059"/>
    <lineage>
        <taxon>Bacteria</taxon>
        <taxon>Pseudomonadati</taxon>
        <taxon>Pseudomonadota</taxon>
        <taxon>Gammaproteobacteria</taxon>
        <taxon>Moraxellales</taxon>
        <taxon>Moraxellaceae</taxon>
        <taxon>Faucicola</taxon>
    </lineage>
</organism>
<name>A0A1B8QJP3_9GAMM</name>
<protein>
    <submittedName>
        <fullName evidence="2">Uncharacterized protein</fullName>
    </submittedName>
</protein>
<reference evidence="2 3" key="1">
    <citation type="submission" date="2016-06" db="EMBL/GenBank/DDBJ databases">
        <title>Draft genome of Moraxella atlantae CCUG 59586.</title>
        <authorList>
            <person name="Salva-Serra F."/>
            <person name="Engstrom-Jakobsson H."/>
            <person name="Thorell K."/>
            <person name="Gonzales-Siles L."/>
            <person name="Karlsson R."/>
            <person name="Boulund F."/>
            <person name="Engstrand L."/>
            <person name="Kristiansson E."/>
            <person name="Moore E."/>
        </authorList>
    </citation>
    <scope>NUCLEOTIDE SEQUENCE [LARGE SCALE GENOMIC DNA]</scope>
    <source>
        <strain evidence="2 3">CCUG 59586</strain>
    </source>
</reference>
<proteinExistence type="predicted"/>
<dbReference type="EMBL" id="LZNA01000017">
    <property type="protein sequence ID" value="OBX83697.1"/>
    <property type="molecule type" value="Genomic_DNA"/>
</dbReference>